<keyword evidence="2" id="KW-1185">Reference proteome</keyword>
<dbReference type="Proteomes" id="UP000023152">
    <property type="component" value="Unassembled WGS sequence"/>
</dbReference>
<proteinExistence type="predicted"/>
<evidence type="ECO:0000313" key="2">
    <source>
        <dbReference type="Proteomes" id="UP000023152"/>
    </source>
</evidence>
<evidence type="ECO:0000313" key="1">
    <source>
        <dbReference type="EMBL" id="ETO36085.1"/>
    </source>
</evidence>
<accession>X6PC42</accession>
<organism evidence="1 2">
    <name type="scientific">Reticulomyxa filosa</name>
    <dbReference type="NCBI Taxonomy" id="46433"/>
    <lineage>
        <taxon>Eukaryota</taxon>
        <taxon>Sar</taxon>
        <taxon>Rhizaria</taxon>
        <taxon>Retaria</taxon>
        <taxon>Foraminifera</taxon>
        <taxon>Monothalamids</taxon>
        <taxon>Reticulomyxidae</taxon>
        <taxon>Reticulomyxa</taxon>
    </lineage>
</organism>
<dbReference type="EMBL" id="ASPP01001014">
    <property type="protein sequence ID" value="ETO36085.1"/>
    <property type="molecule type" value="Genomic_DNA"/>
</dbReference>
<dbReference type="AlphaFoldDB" id="X6PC42"/>
<reference evidence="1 2" key="1">
    <citation type="journal article" date="2013" name="Curr. Biol.">
        <title>The Genome of the Foraminiferan Reticulomyxa filosa.</title>
        <authorList>
            <person name="Glockner G."/>
            <person name="Hulsmann N."/>
            <person name="Schleicher M."/>
            <person name="Noegel A.A."/>
            <person name="Eichinger L."/>
            <person name="Gallinger C."/>
            <person name="Pawlowski J."/>
            <person name="Sierra R."/>
            <person name="Euteneuer U."/>
            <person name="Pillet L."/>
            <person name="Moustafa A."/>
            <person name="Platzer M."/>
            <person name="Groth M."/>
            <person name="Szafranski K."/>
            <person name="Schliwa M."/>
        </authorList>
    </citation>
    <scope>NUCLEOTIDE SEQUENCE [LARGE SCALE GENOMIC DNA]</scope>
</reference>
<dbReference type="Gene3D" id="3.30.450.200">
    <property type="match status" value="1"/>
</dbReference>
<comment type="caution">
    <text evidence="1">The sequence shown here is derived from an EMBL/GenBank/DDBJ whole genome shotgun (WGS) entry which is preliminary data.</text>
</comment>
<name>X6PC42_RETFI</name>
<protein>
    <submittedName>
        <fullName evidence="1">Uncharacterized protein</fullName>
    </submittedName>
</protein>
<gene>
    <name evidence="1" type="ORF">RFI_00979</name>
</gene>
<sequence length="220" mass="25507">MSDIPSNYGSSPPRLFEYFAIVGLEQTNFALTAKSEIPVDAKDMGFRPIIKYAYNANQSVQQRGQTVHASSLSSNLLFLDDIVTDKEKSDSVKKKMTAQEMEGESEILMQMRKFCFPDLSEIIKRYLNLKANQKTQDQCYRILFQHQTQSEKFDFVLTKIGAQRMGGNVYCFIYFNFFLKQTNKKKKKILSQKKKKFVMIPNDNNKNKTNKQMVNALKCR</sequence>